<dbReference type="PANTHER" id="PTHR11388:SF95">
    <property type="entry name" value="SOLUTE CARRIER ORGANIC ANION TRANSPORTER FAMILY MEMBER 6A1"/>
    <property type="match status" value="1"/>
</dbReference>
<dbReference type="Proteomes" id="UP000030759">
    <property type="component" value="Unassembled WGS sequence"/>
</dbReference>
<keyword evidence="2" id="KW-0812">Transmembrane</keyword>
<proteinExistence type="predicted"/>
<feature type="transmembrane region" description="Helical" evidence="2">
    <location>
        <begin position="154"/>
        <end position="174"/>
    </location>
</feature>
<name>A0A061IJC7_CRIGR</name>
<dbReference type="InterPro" id="IPR004156">
    <property type="entry name" value="OATP"/>
</dbReference>
<feature type="transmembrane region" description="Helical" evidence="2">
    <location>
        <begin position="87"/>
        <end position="109"/>
    </location>
</feature>
<keyword evidence="2" id="KW-1133">Transmembrane helix</keyword>
<feature type="region of interest" description="Disordered" evidence="1">
    <location>
        <begin position="1"/>
        <end position="25"/>
    </location>
</feature>
<dbReference type="GO" id="GO:0016323">
    <property type="term" value="C:basolateral plasma membrane"/>
    <property type="evidence" value="ECO:0007669"/>
    <property type="project" value="TreeGrafter"/>
</dbReference>
<dbReference type="GO" id="GO:0015347">
    <property type="term" value="F:sodium-independent organic anion transmembrane transporter activity"/>
    <property type="evidence" value="ECO:0007669"/>
    <property type="project" value="TreeGrafter"/>
</dbReference>
<evidence type="ECO:0000313" key="3">
    <source>
        <dbReference type="EMBL" id="ERE83434.1"/>
    </source>
</evidence>
<accession>A0A061IJC7</accession>
<protein>
    <submittedName>
        <fullName evidence="3">Solute carrier organic anion transporter family member 6A1-like protein</fullName>
    </submittedName>
</protein>
<dbReference type="PANTHER" id="PTHR11388">
    <property type="entry name" value="ORGANIC ANION TRANSPORTER"/>
    <property type="match status" value="1"/>
</dbReference>
<evidence type="ECO:0000256" key="2">
    <source>
        <dbReference type="SAM" id="Phobius"/>
    </source>
</evidence>
<dbReference type="EMBL" id="KE668814">
    <property type="protein sequence ID" value="ERE83434.1"/>
    <property type="molecule type" value="Genomic_DNA"/>
</dbReference>
<sequence length="193" mass="21776">MTEEPGKKKDANKKAPVEEGDGKENAELEQFPQISAYLKTIPAALIKFTNTPSEKMPVSLSHPNLLEGPFGLGSLVFPAFQRFNNTYFFKFLYFVVVTGHGIIFALVDLSSKKLDKEFSLSEKERFVMDYSDYHASLLVAILVAHYGGRGNRSKWVAASAFVLGIASIIFAFIFHKYEIIKSEQSEDYLLDRY</sequence>
<dbReference type="AlphaFoldDB" id="A0A061IJC7"/>
<evidence type="ECO:0000313" key="4">
    <source>
        <dbReference type="Proteomes" id="UP000030759"/>
    </source>
</evidence>
<reference evidence="4" key="1">
    <citation type="journal article" date="2013" name="Nat. Biotechnol.">
        <title>Chinese hamster genome sequenced from sorted chromosomes.</title>
        <authorList>
            <person name="Brinkrolf K."/>
            <person name="Rupp O."/>
            <person name="Laux H."/>
            <person name="Kollin F."/>
            <person name="Ernst W."/>
            <person name="Linke B."/>
            <person name="Kofler R."/>
            <person name="Romand S."/>
            <person name="Hesse F."/>
            <person name="Budach W.E."/>
            <person name="Galosy S."/>
            <person name="Muller D."/>
            <person name="Noll T."/>
            <person name="Wienberg J."/>
            <person name="Jostock T."/>
            <person name="Leonard M."/>
            <person name="Grillari J."/>
            <person name="Tauch A."/>
            <person name="Goesmann A."/>
            <person name="Helk B."/>
            <person name="Mott J.E."/>
            <person name="Puhler A."/>
            <person name="Borth N."/>
        </authorList>
    </citation>
    <scope>NUCLEOTIDE SEQUENCE [LARGE SCALE GENOMIC DNA]</scope>
    <source>
        <strain evidence="4">17A/GY</strain>
    </source>
</reference>
<keyword evidence="2" id="KW-0472">Membrane</keyword>
<evidence type="ECO:0000256" key="1">
    <source>
        <dbReference type="SAM" id="MobiDB-lite"/>
    </source>
</evidence>
<dbReference type="Pfam" id="PF03137">
    <property type="entry name" value="OATP"/>
    <property type="match status" value="1"/>
</dbReference>
<gene>
    <name evidence="3" type="ORF">H671_2g6709</name>
</gene>
<organism evidence="3 4">
    <name type="scientific">Cricetulus griseus</name>
    <name type="common">Chinese hamster</name>
    <name type="synonym">Cricetulus barabensis griseus</name>
    <dbReference type="NCBI Taxonomy" id="10029"/>
    <lineage>
        <taxon>Eukaryota</taxon>
        <taxon>Metazoa</taxon>
        <taxon>Chordata</taxon>
        <taxon>Craniata</taxon>
        <taxon>Vertebrata</taxon>
        <taxon>Euteleostomi</taxon>
        <taxon>Mammalia</taxon>
        <taxon>Eutheria</taxon>
        <taxon>Euarchontoglires</taxon>
        <taxon>Glires</taxon>
        <taxon>Rodentia</taxon>
        <taxon>Myomorpha</taxon>
        <taxon>Muroidea</taxon>
        <taxon>Cricetidae</taxon>
        <taxon>Cricetinae</taxon>
        <taxon>Cricetulus</taxon>
    </lineage>
</organism>
<dbReference type="GO" id="GO:0043252">
    <property type="term" value="P:sodium-independent organic anion transport"/>
    <property type="evidence" value="ECO:0007669"/>
    <property type="project" value="TreeGrafter"/>
</dbReference>